<comment type="caution">
    <text evidence="1">The sequence shown here is derived from an EMBL/GenBank/DDBJ whole genome shotgun (WGS) entry which is preliminary data.</text>
</comment>
<proteinExistence type="predicted"/>
<sequence>MTGQHHSQVRARQSLFQVVGRRRRAAHVVASLDDGGGNCGKPAGITNQLTLGHEAVVDEVVVLDPGERQGVVRVGELRDVRIIEDQ</sequence>
<evidence type="ECO:0000313" key="1">
    <source>
        <dbReference type="EMBL" id="MPN53665.1"/>
    </source>
</evidence>
<accession>A0A645IQL6</accession>
<gene>
    <name evidence="1" type="ORF">SDC9_201329</name>
</gene>
<reference evidence="1" key="1">
    <citation type="submission" date="2019-08" db="EMBL/GenBank/DDBJ databases">
        <authorList>
            <person name="Kucharzyk K."/>
            <person name="Murdoch R.W."/>
            <person name="Higgins S."/>
            <person name="Loffler F."/>
        </authorList>
    </citation>
    <scope>NUCLEOTIDE SEQUENCE</scope>
</reference>
<dbReference type="EMBL" id="VSSQ01121022">
    <property type="protein sequence ID" value="MPN53665.1"/>
    <property type="molecule type" value="Genomic_DNA"/>
</dbReference>
<dbReference type="AlphaFoldDB" id="A0A645IQL6"/>
<protein>
    <submittedName>
        <fullName evidence="1">Uncharacterized protein</fullName>
    </submittedName>
</protein>
<organism evidence="1">
    <name type="scientific">bioreactor metagenome</name>
    <dbReference type="NCBI Taxonomy" id="1076179"/>
    <lineage>
        <taxon>unclassified sequences</taxon>
        <taxon>metagenomes</taxon>
        <taxon>ecological metagenomes</taxon>
    </lineage>
</organism>
<name>A0A645IQL6_9ZZZZ</name>